<evidence type="ECO:0008006" key="3">
    <source>
        <dbReference type="Google" id="ProtNLM"/>
    </source>
</evidence>
<dbReference type="PROSITE" id="PS51257">
    <property type="entry name" value="PROKAR_LIPOPROTEIN"/>
    <property type="match status" value="1"/>
</dbReference>
<gene>
    <name evidence="1" type="ORF">QWY14_04175</name>
</gene>
<protein>
    <recommendedName>
        <fullName evidence="3">Lipoprotein</fullName>
    </recommendedName>
</protein>
<evidence type="ECO:0000313" key="1">
    <source>
        <dbReference type="EMBL" id="MDN7240971.1"/>
    </source>
</evidence>
<dbReference type="RefSeq" id="WP_301722864.1">
    <property type="nucleotide sequence ID" value="NZ_JAUJWV010000001.1"/>
</dbReference>
<dbReference type="Proteomes" id="UP001172055">
    <property type="component" value="Unassembled WGS sequence"/>
</dbReference>
<organism evidence="1 2">
    <name type="scientific">Planococcus shixiaomingii</name>
    <dbReference type="NCBI Taxonomy" id="3058393"/>
    <lineage>
        <taxon>Bacteria</taxon>
        <taxon>Bacillati</taxon>
        <taxon>Bacillota</taxon>
        <taxon>Bacilli</taxon>
        <taxon>Bacillales</taxon>
        <taxon>Caryophanaceae</taxon>
        <taxon>Planococcus</taxon>
    </lineage>
</organism>
<accession>A0ABT8MZB0</accession>
<name>A0ABT8MZB0_9BACL</name>
<evidence type="ECO:0000313" key="2">
    <source>
        <dbReference type="Proteomes" id="UP001172055"/>
    </source>
</evidence>
<dbReference type="EMBL" id="JAUJWV010000001">
    <property type="protein sequence ID" value="MDN7240971.1"/>
    <property type="molecule type" value="Genomic_DNA"/>
</dbReference>
<comment type="caution">
    <text evidence="1">The sequence shown here is derived from an EMBL/GenBank/DDBJ whole genome shotgun (WGS) entry which is preliminary data.</text>
</comment>
<sequence>MRSSLILLVCLLFILTGCKEDKQLSGDASTASDYLENMGYEIVSLTREDSILLQEHHLTDPGYEQIWKVQPFKPASYVDEEIAVVEFEVDNHPLEEVSDEKTTIVTVYLNKGEVIGGWSFPKDPYKALGGGVYSIDGRTMEEVQGEK</sequence>
<proteinExistence type="predicted"/>
<keyword evidence="2" id="KW-1185">Reference proteome</keyword>
<reference evidence="1 2" key="1">
    <citation type="submission" date="2023-06" db="EMBL/GenBank/DDBJ databases">
        <title>Novel species in genus Planococcus.</title>
        <authorList>
            <person name="Ning S."/>
        </authorList>
    </citation>
    <scope>NUCLEOTIDE SEQUENCE [LARGE SCALE GENOMIC DNA]</scope>
    <source>
        <strain evidence="1 2">N028</strain>
    </source>
</reference>